<dbReference type="HAMAP" id="MF_00223">
    <property type="entry name" value="FolE"/>
    <property type="match status" value="1"/>
</dbReference>
<dbReference type="EMBL" id="JACHDO010000001">
    <property type="protein sequence ID" value="MBB5491948.1"/>
    <property type="molecule type" value="Genomic_DNA"/>
</dbReference>
<dbReference type="InterPro" id="IPR043133">
    <property type="entry name" value="GTP-CH-I_C/QueF"/>
</dbReference>
<dbReference type="GO" id="GO:0006730">
    <property type="term" value="P:one-carbon metabolic process"/>
    <property type="evidence" value="ECO:0007669"/>
    <property type="project" value="UniProtKB-UniRule"/>
</dbReference>
<dbReference type="UniPathway" id="UPA00848">
    <property type="reaction ID" value="UER00151"/>
</dbReference>
<keyword evidence="3 5" id="KW-0554">One-carbon metabolism</keyword>
<feature type="binding site" evidence="5">
    <location>
        <position position="63"/>
    </location>
    <ligand>
        <name>Zn(2+)</name>
        <dbReference type="ChEBI" id="CHEBI:29105"/>
    </ligand>
</feature>
<comment type="caution">
    <text evidence="7">The sequence shown here is derived from an EMBL/GenBank/DDBJ whole genome shotgun (WGS) entry which is preliminary data.</text>
</comment>
<sequence>MLSSLGMDIAGETTQRTPERMAAAYRELLQPREFNLTTFPNEEGYDGLLIQKDIAFVSLCEHHGLPFTGRATVGYLPGERIVGLSKLARVVEQFSRRFQVQERLTKQIATYLEQHLTPGGVGVVMQAEHMCMTLRGVQAAGTTTVTSSLRGLLLKDDRTRTEFFNLAGAGR</sequence>
<dbReference type="GO" id="GO:0003934">
    <property type="term" value="F:GTP cyclohydrolase I activity"/>
    <property type="evidence" value="ECO:0007669"/>
    <property type="project" value="UniProtKB-UniRule"/>
</dbReference>
<dbReference type="GO" id="GO:0046654">
    <property type="term" value="P:tetrahydrofolate biosynthetic process"/>
    <property type="evidence" value="ECO:0007669"/>
    <property type="project" value="UniProtKB-UniRule"/>
</dbReference>
<keyword evidence="5" id="KW-0479">Metal-binding</keyword>
<feature type="binding site" evidence="5">
    <location>
        <position position="131"/>
    </location>
    <ligand>
        <name>Zn(2+)</name>
        <dbReference type="ChEBI" id="CHEBI:29105"/>
    </ligand>
</feature>
<organism evidence="7 8">
    <name type="scientific">Nocardiopsis metallicus</name>
    <dbReference type="NCBI Taxonomy" id="179819"/>
    <lineage>
        <taxon>Bacteria</taxon>
        <taxon>Bacillati</taxon>
        <taxon>Actinomycetota</taxon>
        <taxon>Actinomycetes</taxon>
        <taxon>Streptosporangiales</taxon>
        <taxon>Nocardiopsidaceae</taxon>
        <taxon>Nocardiopsis</taxon>
    </lineage>
</organism>
<evidence type="ECO:0000259" key="6">
    <source>
        <dbReference type="Pfam" id="PF01227"/>
    </source>
</evidence>
<evidence type="ECO:0000256" key="1">
    <source>
        <dbReference type="ARBA" id="ARBA00001052"/>
    </source>
</evidence>
<dbReference type="PROSITE" id="PS00859">
    <property type="entry name" value="GTP_CYCLOHYDROL_1_1"/>
    <property type="match status" value="1"/>
</dbReference>
<dbReference type="NCBIfam" id="NF006825">
    <property type="entry name" value="PRK09347.1-2"/>
    <property type="match status" value="1"/>
</dbReference>
<dbReference type="NCBIfam" id="TIGR00063">
    <property type="entry name" value="folE"/>
    <property type="match status" value="1"/>
</dbReference>
<reference evidence="7 8" key="1">
    <citation type="submission" date="2020-08" db="EMBL/GenBank/DDBJ databases">
        <title>Sequencing the genomes of 1000 actinobacteria strains.</title>
        <authorList>
            <person name="Klenk H.-P."/>
        </authorList>
    </citation>
    <scope>NUCLEOTIDE SEQUENCE [LARGE SCALE GENOMIC DNA]</scope>
    <source>
        <strain evidence="7 8">DSM 44598</strain>
    </source>
</reference>
<feature type="domain" description="GTP cyclohydrolase I" evidence="6">
    <location>
        <begin position="1"/>
        <end position="166"/>
    </location>
</feature>
<evidence type="ECO:0000256" key="4">
    <source>
        <dbReference type="ARBA" id="ARBA00022801"/>
    </source>
</evidence>
<dbReference type="AlphaFoldDB" id="A0A840WPA0"/>
<dbReference type="NCBIfam" id="NF006826">
    <property type="entry name" value="PRK09347.1-3"/>
    <property type="match status" value="1"/>
</dbReference>
<evidence type="ECO:0000256" key="2">
    <source>
        <dbReference type="ARBA" id="ARBA00005080"/>
    </source>
</evidence>
<comment type="subunit">
    <text evidence="5">Homopolymer.</text>
</comment>
<dbReference type="InterPro" id="IPR020602">
    <property type="entry name" value="GTP_CycHdrlase_I_dom"/>
</dbReference>
<dbReference type="PANTHER" id="PTHR11109">
    <property type="entry name" value="GTP CYCLOHYDROLASE I"/>
    <property type="match status" value="1"/>
</dbReference>
<evidence type="ECO:0000313" key="8">
    <source>
        <dbReference type="Proteomes" id="UP000579647"/>
    </source>
</evidence>
<dbReference type="PANTHER" id="PTHR11109:SF7">
    <property type="entry name" value="GTP CYCLOHYDROLASE 1"/>
    <property type="match status" value="1"/>
</dbReference>
<evidence type="ECO:0000313" key="7">
    <source>
        <dbReference type="EMBL" id="MBB5491948.1"/>
    </source>
</evidence>
<name>A0A840WPA0_9ACTN</name>
<feature type="binding site" evidence="5">
    <location>
        <position position="60"/>
    </location>
    <ligand>
        <name>Zn(2+)</name>
        <dbReference type="ChEBI" id="CHEBI:29105"/>
    </ligand>
</feature>
<dbReference type="SUPFAM" id="SSF55620">
    <property type="entry name" value="Tetrahydrobiopterin biosynthesis enzymes-like"/>
    <property type="match status" value="1"/>
</dbReference>
<keyword evidence="4 5" id="KW-0378">Hydrolase</keyword>
<evidence type="ECO:0000256" key="5">
    <source>
        <dbReference type="HAMAP-Rule" id="MF_00223"/>
    </source>
</evidence>
<comment type="similarity">
    <text evidence="5">Belongs to the GTP cyclohydrolase I family.</text>
</comment>
<keyword evidence="5" id="KW-0862">Zinc</keyword>
<evidence type="ECO:0000256" key="3">
    <source>
        <dbReference type="ARBA" id="ARBA00022563"/>
    </source>
</evidence>
<keyword evidence="5" id="KW-0547">Nucleotide-binding</keyword>
<dbReference type="GO" id="GO:0005525">
    <property type="term" value="F:GTP binding"/>
    <property type="evidence" value="ECO:0007669"/>
    <property type="project" value="UniProtKB-KW"/>
</dbReference>
<dbReference type="PROSITE" id="PS00860">
    <property type="entry name" value="GTP_CYCLOHYDROL_1_2"/>
    <property type="match status" value="1"/>
</dbReference>
<comment type="pathway">
    <text evidence="2 5">Cofactor biosynthesis; 7,8-dihydroneopterin triphosphate biosynthesis; 7,8-dihydroneopterin triphosphate from GTP: step 1/1.</text>
</comment>
<dbReference type="EC" id="3.5.4.16" evidence="5"/>
<dbReference type="Gene3D" id="3.30.1130.10">
    <property type="match status" value="1"/>
</dbReference>
<dbReference type="Pfam" id="PF01227">
    <property type="entry name" value="GTP_cyclohydroI"/>
    <property type="match status" value="1"/>
</dbReference>
<dbReference type="InterPro" id="IPR001474">
    <property type="entry name" value="GTP_CycHdrlase_I"/>
</dbReference>
<proteinExistence type="inferred from homology"/>
<protein>
    <recommendedName>
        <fullName evidence="5">GTP cyclohydrolase 1</fullName>
        <ecNumber evidence="5">3.5.4.16</ecNumber>
    </recommendedName>
    <alternativeName>
        <fullName evidence="5">GTP cyclohydrolase I</fullName>
        <shortName evidence="5">GTP-CH-I</shortName>
    </alternativeName>
</protein>
<accession>A0A840WPA0</accession>
<keyword evidence="8" id="KW-1185">Reference proteome</keyword>
<dbReference type="FunFam" id="3.30.1130.10:FF:000001">
    <property type="entry name" value="GTP cyclohydrolase 1"/>
    <property type="match status" value="1"/>
</dbReference>
<keyword evidence="5" id="KW-0342">GTP-binding</keyword>
<dbReference type="GO" id="GO:0006729">
    <property type="term" value="P:tetrahydrobiopterin biosynthetic process"/>
    <property type="evidence" value="ECO:0007669"/>
    <property type="project" value="TreeGrafter"/>
</dbReference>
<comment type="catalytic activity">
    <reaction evidence="1 5">
        <text>GTP + H2O = 7,8-dihydroneopterin 3'-triphosphate + formate + H(+)</text>
        <dbReference type="Rhea" id="RHEA:17473"/>
        <dbReference type="ChEBI" id="CHEBI:15377"/>
        <dbReference type="ChEBI" id="CHEBI:15378"/>
        <dbReference type="ChEBI" id="CHEBI:15740"/>
        <dbReference type="ChEBI" id="CHEBI:37565"/>
        <dbReference type="ChEBI" id="CHEBI:58462"/>
        <dbReference type="EC" id="3.5.4.16"/>
    </reaction>
</comment>
<dbReference type="GO" id="GO:0008270">
    <property type="term" value="F:zinc ion binding"/>
    <property type="evidence" value="ECO:0007669"/>
    <property type="project" value="UniProtKB-UniRule"/>
</dbReference>
<gene>
    <name evidence="5" type="primary">folE</name>
    <name evidence="7" type="ORF">HNR07_003085</name>
</gene>
<dbReference type="InterPro" id="IPR018234">
    <property type="entry name" value="GTP_CycHdrlase_I_CS"/>
</dbReference>
<dbReference type="Proteomes" id="UP000579647">
    <property type="component" value="Unassembled WGS sequence"/>
</dbReference>
<dbReference type="GO" id="GO:0005737">
    <property type="term" value="C:cytoplasm"/>
    <property type="evidence" value="ECO:0007669"/>
    <property type="project" value="TreeGrafter"/>
</dbReference>